<dbReference type="EMBL" id="CM042029">
    <property type="protein sequence ID" value="KAI3794550.1"/>
    <property type="molecule type" value="Genomic_DNA"/>
</dbReference>
<organism evidence="1 2">
    <name type="scientific">Smallanthus sonchifolius</name>
    <dbReference type="NCBI Taxonomy" id="185202"/>
    <lineage>
        <taxon>Eukaryota</taxon>
        <taxon>Viridiplantae</taxon>
        <taxon>Streptophyta</taxon>
        <taxon>Embryophyta</taxon>
        <taxon>Tracheophyta</taxon>
        <taxon>Spermatophyta</taxon>
        <taxon>Magnoliopsida</taxon>
        <taxon>eudicotyledons</taxon>
        <taxon>Gunneridae</taxon>
        <taxon>Pentapetalae</taxon>
        <taxon>asterids</taxon>
        <taxon>campanulids</taxon>
        <taxon>Asterales</taxon>
        <taxon>Asteraceae</taxon>
        <taxon>Asteroideae</taxon>
        <taxon>Heliantheae alliance</taxon>
        <taxon>Millerieae</taxon>
        <taxon>Smallanthus</taxon>
    </lineage>
</organism>
<sequence>MGGSSFPSSSTSSRSRSRTFRSSYSTSYNIPRSSYSRRYSRETILSVLQHPDYCISGYSSVAVKKGVEECEKQFNKLSIEERDKFDEETLVNFNNIRKQSFTSHEEVSDGVSKKYIVVTIIVAAKGAHELPPVKSSELLKTALQKLASIPSNNIMLLATFLLLILLYYLTITPSNLSLHFSAASASASASASPSATGQSCVNRSLLTANNRHKLQARENETRETGTSTSGVVQKARKPDDRQRAEPSTTNEGGSMQQPHHPCHFFGFAKQAFLKCLGIDSTPKRRREKDD</sequence>
<reference evidence="1 2" key="2">
    <citation type="journal article" date="2022" name="Mol. Ecol. Resour.">
        <title>The genomes of chicory, endive, great burdock and yacon provide insights into Asteraceae paleo-polyploidization history and plant inulin production.</title>
        <authorList>
            <person name="Fan W."/>
            <person name="Wang S."/>
            <person name="Wang H."/>
            <person name="Wang A."/>
            <person name="Jiang F."/>
            <person name="Liu H."/>
            <person name="Zhao H."/>
            <person name="Xu D."/>
            <person name="Zhang Y."/>
        </authorList>
    </citation>
    <scope>NUCLEOTIDE SEQUENCE [LARGE SCALE GENOMIC DNA]</scope>
    <source>
        <strain evidence="2">cv. Yunnan</strain>
        <tissue evidence="1">Leaves</tissue>
    </source>
</reference>
<keyword evidence="2" id="KW-1185">Reference proteome</keyword>
<evidence type="ECO:0000313" key="2">
    <source>
        <dbReference type="Proteomes" id="UP001056120"/>
    </source>
</evidence>
<proteinExistence type="predicted"/>
<name>A0ACB9HFM4_9ASTR</name>
<reference evidence="2" key="1">
    <citation type="journal article" date="2022" name="Mol. Ecol. Resour.">
        <title>The genomes of chicory, endive, great burdock and yacon provide insights into Asteraceae palaeo-polyploidization history and plant inulin production.</title>
        <authorList>
            <person name="Fan W."/>
            <person name="Wang S."/>
            <person name="Wang H."/>
            <person name="Wang A."/>
            <person name="Jiang F."/>
            <person name="Liu H."/>
            <person name="Zhao H."/>
            <person name="Xu D."/>
            <person name="Zhang Y."/>
        </authorList>
    </citation>
    <scope>NUCLEOTIDE SEQUENCE [LARGE SCALE GENOMIC DNA]</scope>
    <source>
        <strain evidence="2">cv. Yunnan</strain>
    </source>
</reference>
<dbReference type="Proteomes" id="UP001056120">
    <property type="component" value="Linkage Group LG12"/>
</dbReference>
<comment type="caution">
    <text evidence="1">The sequence shown here is derived from an EMBL/GenBank/DDBJ whole genome shotgun (WGS) entry which is preliminary data.</text>
</comment>
<protein>
    <submittedName>
        <fullName evidence="1">Uncharacterized protein</fullName>
    </submittedName>
</protein>
<gene>
    <name evidence="1" type="ORF">L1987_37182</name>
</gene>
<accession>A0ACB9HFM4</accession>
<evidence type="ECO:0000313" key="1">
    <source>
        <dbReference type="EMBL" id="KAI3794550.1"/>
    </source>
</evidence>